<comment type="caution">
    <text evidence="1">The sequence shown here is derived from an EMBL/GenBank/DDBJ whole genome shotgun (WGS) entry which is preliminary data.</text>
</comment>
<name>A0ABS3JUY7_9HYPH</name>
<dbReference type="Proteomes" id="UP000718278">
    <property type="component" value="Unassembled WGS sequence"/>
</dbReference>
<gene>
    <name evidence="1" type="ORF">IPV26_02165</name>
</gene>
<organism evidence="1 2">
    <name type="scientific">Brucella pituitosa</name>
    <dbReference type="NCBI Taxonomy" id="571256"/>
    <lineage>
        <taxon>Bacteria</taxon>
        <taxon>Pseudomonadati</taxon>
        <taxon>Pseudomonadota</taxon>
        <taxon>Alphaproteobacteria</taxon>
        <taxon>Hyphomicrobiales</taxon>
        <taxon>Brucellaceae</taxon>
        <taxon>Brucella/Ochrobactrum group</taxon>
        <taxon>Brucella</taxon>
    </lineage>
</organism>
<dbReference type="RefSeq" id="WP_024898220.1">
    <property type="nucleotide sequence ID" value="NZ_JADIJS010000001.1"/>
</dbReference>
<reference evidence="1 2" key="1">
    <citation type="submission" date="2020-10" db="EMBL/GenBank/DDBJ databases">
        <title>Genomic characterization of underground lake bacteria from Wind Cave National Park: Insight into the archetypical LuxI/LuxR and identification of LuxR solos.</title>
        <authorList>
            <person name="Wengert P.C."/>
            <person name="Savka M.A."/>
        </authorList>
    </citation>
    <scope>NUCLEOTIDE SEQUENCE [LARGE SCALE GENOMIC DNA]</scope>
    <source>
        <strain evidence="1 2">SD316</strain>
    </source>
</reference>
<dbReference type="EMBL" id="JADIJS010000001">
    <property type="protein sequence ID" value="MBO1038467.1"/>
    <property type="molecule type" value="Genomic_DNA"/>
</dbReference>
<accession>A0ABS3JUY7</accession>
<evidence type="ECO:0000313" key="1">
    <source>
        <dbReference type="EMBL" id="MBO1038467.1"/>
    </source>
</evidence>
<sequence length="150" mass="17098">MRHSFPDFATVLKEAEAERDSAEHLPRPTVNLASAVFSAGFNPASNGTYPTEKIVPQFDLQDFESDQDKLDREMQELAKRMESQSPASIRRELNLRPEMKRAELQRLRRLFAAQNHPDRLPQEFRLAAEQRMKTANALLDSAMASATNEL</sequence>
<evidence type="ECO:0000313" key="2">
    <source>
        <dbReference type="Proteomes" id="UP000718278"/>
    </source>
</evidence>
<proteinExistence type="predicted"/>
<protein>
    <recommendedName>
        <fullName evidence="3">Molecular chaperone DnaJ</fullName>
    </recommendedName>
</protein>
<keyword evidence="2" id="KW-1185">Reference proteome</keyword>
<evidence type="ECO:0008006" key="3">
    <source>
        <dbReference type="Google" id="ProtNLM"/>
    </source>
</evidence>